<organism evidence="8 9">
    <name type="scientific">Exophiala viscosa</name>
    <dbReference type="NCBI Taxonomy" id="2486360"/>
    <lineage>
        <taxon>Eukaryota</taxon>
        <taxon>Fungi</taxon>
        <taxon>Dikarya</taxon>
        <taxon>Ascomycota</taxon>
        <taxon>Pezizomycotina</taxon>
        <taxon>Eurotiomycetes</taxon>
        <taxon>Chaetothyriomycetidae</taxon>
        <taxon>Chaetothyriales</taxon>
        <taxon>Herpotrichiellaceae</taxon>
        <taxon>Exophiala</taxon>
    </lineage>
</organism>
<keyword evidence="2" id="KW-0540">Nuclease</keyword>
<sequence length="201" mass="22528">MGTASNKWRELIRVSAVDYFTGETLVDSLVYPAVDMRNLSTRYSGISWRDMRQAQRSGKCFFGRDEAREALWKFVSPETIVIAHAGENDLNALRWIHPRVLDTQILHGGQRGLANLSSSILGISIQTGDGHCSLEDAMATREIAIRHVERQLAWNSSTEGSNEPEVDGSTWSAGNIDEVQPEEEDSDDMVDEEYDGEEHGW</sequence>
<dbReference type="PANTHER" id="PTHR12801">
    <property type="entry name" value="RNA EXONUCLEASE REXO1 / RECO3 FAMILY MEMBER-RELATED"/>
    <property type="match status" value="1"/>
</dbReference>
<protein>
    <submittedName>
        <fullName evidence="8">Ribonuclease H-like domain-containing protein</fullName>
    </submittedName>
</protein>
<comment type="function">
    <text evidence="5">Exoribonuclease involved in ribosome biosynthesis. Involved in the processing of ITS1, the internal transcribed spacer localized between the 18S and 5.8S rRNAs.</text>
</comment>
<dbReference type="InterPro" id="IPR047021">
    <property type="entry name" value="REXO1/3/4-like"/>
</dbReference>
<evidence type="ECO:0000256" key="5">
    <source>
        <dbReference type="ARBA" id="ARBA00025599"/>
    </source>
</evidence>
<evidence type="ECO:0000313" key="9">
    <source>
        <dbReference type="Proteomes" id="UP001203852"/>
    </source>
</evidence>
<keyword evidence="4" id="KW-0269">Exonuclease</keyword>
<name>A0AAN6E6A2_9EURO</name>
<evidence type="ECO:0000256" key="3">
    <source>
        <dbReference type="ARBA" id="ARBA00022801"/>
    </source>
</evidence>
<evidence type="ECO:0000256" key="6">
    <source>
        <dbReference type="SAM" id="MobiDB-lite"/>
    </source>
</evidence>
<feature type="domain" description="Exonuclease" evidence="7">
    <location>
        <begin position="2"/>
        <end position="153"/>
    </location>
</feature>
<feature type="region of interest" description="Disordered" evidence="6">
    <location>
        <begin position="154"/>
        <end position="201"/>
    </location>
</feature>
<dbReference type="PANTHER" id="PTHR12801:SF45">
    <property type="entry name" value="RNA EXONUCLEASE 4"/>
    <property type="match status" value="1"/>
</dbReference>
<evidence type="ECO:0000256" key="1">
    <source>
        <dbReference type="ARBA" id="ARBA00022552"/>
    </source>
</evidence>
<dbReference type="Gene3D" id="3.30.420.10">
    <property type="entry name" value="Ribonuclease H-like superfamily/Ribonuclease H"/>
    <property type="match status" value="1"/>
</dbReference>
<keyword evidence="9" id="KW-1185">Reference proteome</keyword>
<evidence type="ECO:0000313" key="8">
    <source>
        <dbReference type="EMBL" id="KAI1618252.1"/>
    </source>
</evidence>
<comment type="caution">
    <text evidence="8">The sequence shown here is derived from an EMBL/GenBank/DDBJ whole genome shotgun (WGS) entry which is preliminary data.</text>
</comment>
<dbReference type="GO" id="GO:0006364">
    <property type="term" value="P:rRNA processing"/>
    <property type="evidence" value="ECO:0007669"/>
    <property type="project" value="UniProtKB-KW"/>
</dbReference>
<dbReference type="GO" id="GO:0005634">
    <property type="term" value="C:nucleus"/>
    <property type="evidence" value="ECO:0007669"/>
    <property type="project" value="TreeGrafter"/>
</dbReference>
<dbReference type="EMBL" id="MU404350">
    <property type="protein sequence ID" value="KAI1618252.1"/>
    <property type="molecule type" value="Genomic_DNA"/>
</dbReference>
<dbReference type="InterPro" id="IPR013520">
    <property type="entry name" value="Ribonucl_H"/>
</dbReference>
<dbReference type="GO" id="GO:0000027">
    <property type="term" value="P:ribosomal large subunit assembly"/>
    <property type="evidence" value="ECO:0007669"/>
    <property type="project" value="TreeGrafter"/>
</dbReference>
<evidence type="ECO:0000256" key="2">
    <source>
        <dbReference type="ARBA" id="ARBA00022722"/>
    </source>
</evidence>
<dbReference type="SUPFAM" id="SSF53098">
    <property type="entry name" value="Ribonuclease H-like"/>
    <property type="match status" value="1"/>
</dbReference>
<dbReference type="InterPro" id="IPR036397">
    <property type="entry name" value="RNaseH_sf"/>
</dbReference>
<feature type="compositionally biased region" description="Acidic residues" evidence="6">
    <location>
        <begin position="179"/>
        <end position="201"/>
    </location>
</feature>
<dbReference type="Proteomes" id="UP001203852">
    <property type="component" value="Unassembled WGS sequence"/>
</dbReference>
<gene>
    <name evidence="8" type="ORF">EDD36DRAFT_425992</name>
</gene>
<keyword evidence="3" id="KW-0378">Hydrolase</keyword>
<dbReference type="InterPro" id="IPR012337">
    <property type="entry name" value="RNaseH-like_sf"/>
</dbReference>
<keyword evidence="1" id="KW-0698">rRNA processing</keyword>
<proteinExistence type="predicted"/>
<dbReference type="AlphaFoldDB" id="A0AAN6E6A2"/>
<dbReference type="SMART" id="SM00479">
    <property type="entry name" value="EXOIII"/>
    <property type="match status" value="1"/>
</dbReference>
<evidence type="ECO:0000256" key="4">
    <source>
        <dbReference type="ARBA" id="ARBA00022839"/>
    </source>
</evidence>
<dbReference type="GO" id="GO:0004527">
    <property type="term" value="F:exonuclease activity"/>
    <property type="evidence" value="ECO:0007669"/>
    <property type="project" value="UniProtKB-KW"/>
</dbReference>
<evidence type="ECO:0000259" key="7">
    <source>
        <dbReference type="SMART" id="SM00479"/>
    </source>
</evidence>
<dbReference type="GO" id="GO:0003676">
    <property type="term" value="F:nucleic acid binding"/>
    <property type="evidence" value="ECO:0007669"/>
    <property type="project" value="InterPro"/>
</dbReference>
<reference evidence="8" key="1">
    <citation type="journal article" date="2022" name="bioRxiv">
        <title>Deciphering the potential niche of two novel black yeast fungi from a biological soil crust based on their genomes, phenotypes, and melanin regulation.</title>
        <authorList>
            <consortium name="DOE Joint Genome Institute"/>
            <person name="Carr E.C."/>
            <person name="Barton Q."/>
            <person name="Grambo S."/>
            <person name="Sullivan M."/>
            <person name="Renfro C.M."/>
            <person name="Kuo A."/>
            <person name="Pangilinan J."/>
            <person name="Lipzen A."/>
            <person name="Keymanesh K."/>
            <person name="Savage E."/>
            <person name="Barry K."/>
            <person name="Grigoriev I.V."/>
            <person name="Riekhof W.R."/>
            <person name="Harris S.S."/>
        </authorList>
    </citation>
    <scope>NUCLEOTIDE SEQUENCE</scope>
    <source>
        <strain evidence="8">JF 03-4F</strain>
    </source>
</reference>
<accession>A0AAN6E6A2</accession>